<dbReference type="PRINTS" id="PR01021">
    <property type="entry name" value="OMPADOMAIN"/>
</dbReference>
<dbReference type="InterPro" id="IPR006664">
    <property type="entry name" value="OMP_bac"/>
</dbReference>
<feature type="transmembrane region" description="Helical" evidence="7">
    <location>
        <begin position="357"/>
        <end position="376"/>
    </location>
</feature>
<keyword evidence="3" id="KW-0328">Glycosyltransferase</keyword>
<protein>
    <recommendedName>
        <fullName evidence="8">OmpA-like domain-containing protein</fullName>
    </recommendedName>
</protein>
<gene>
    <name evidence="9" type="ORF">HLVA_18220</name>
</gene>
<dbReference type="RefSeq" id="WP_307904107.1">
    <property type="nucleotide sequence ID" value="NZ_AP027059.1"/>
</dbReference>
<dbReference type="GO" id="GO:0016757">
    <property type="term" value="F:glycosyltransferase activity"/>
    <property type="evidence" value="ECO:0007669"/>
    <property type="project" value="UniProtKB-KW"/>
</dbReference>
<proteinExistence type="inferred from homology"/>
<evidence type="ECO:0000256" key="2">
    <source>
        <dbReference type="ARBA" id="ARBA00006739"/>
    </source>
</evidence>
<keyword evidence="7" id="KW-1133">Transmembrane helix</keyword>
<evidence type="ECO:0000256" key="4">
    <source>
        <dbReference type="ARBA" id="ARBA00022679"/>
    </source>
</evidence>
<dbReference type="InterPro" id="IPR001173">
    <property type="entry name" value="Glyco_trans_2-like"/>
</dbReference>
<dbReference type="InterPro" id="IPR036737">
    <property type="entry name" value="OmpA-like_sf"/>
</dbReference>
<dbReference type="SUPFAM" id="SSF53448">
    <property type="entry name" value="Nucleotide-diphospho-sugar transferases"/>
    <property type="match status" value="1"/>
</dbReference>
<organism evidence="9 10">
    <name type="scientific">Haliovirga abyssi</name>
    <dbReference type="NCBI Taxonomy" id="2996794"/>
    <lineage>
        <taxon>Bacteria</taxon>
        <taxon>Fusobacteriati</taxon>
        <taxon>Fusobacteriota</taxon>
        <taxon>Fusobacteriia</taxon>
        <taxon>Fusobacteriales</taxon>
        <taxon>Haliovirgaceae</taxon>
        <taxon>Haliovirga</taxon>
    </lineage>
</organism>
<comment type="subcellular location">
    <subcellularLocation>
        <location evidence="1">Membrane</location>
    </subcellularLocation>
</comment>
<evidence type="ECO:0000256" key="3">
    <source>
        <dbReference type="ARBA" id="ARBA00022676"/>
    </source>
</evidence>
<dbReference type="CDD" id="cd06423">
    <property type="entry name" value="CESA_like"/>
    <property type="match status" value="1"/>
</dbReference>
<feature type="transmembrane region" description="Helical" evidence="7">
    <location>
        <begin position="484"/>
        <end position="506"/>
    </location>
</feature>
<feature type="transmembrane region" description="Helical" evidence="7">
    <location>
        <begin position="6"/>
        <end position="31"/>
    </location>
</feature>
<dbReference type="Pfam" id="PF00535">
    <property type="entry name" value="Glycos_transf_2"/>
    <property type="match status" value="1"/>
</dbReference>
<name>A0AAU9DRN1_9FUSO</name>
<keyword evidence="5 6" id="KW-0472">Membrane</keyword>
<evidence type="ECO:0000256" key="1">
    <source>
        <dbReference type="ARBA" id="ARBA00004370"/>
    </source>
</evidence>
<dbReference type="AlphaFoldDB" id="A0AAU9DRN1"/>
<dbReference type="InterPro" id="IPR006665">
    <property type="entry name" value="OmpA-like"/>
</dbReference>
<dbReference type="GO" id="GO:0016020">
    <property type="term" value="C:membrane"/>
    <property type="evidence" value="ECO:0007669"/>
    <property type="project" value="UniProtKB-SubCell"/>
</dbReference>
<comment type="similarity">
    <text evidence="2">Belongs to the glycosyltransferase 2 family.</text>
</comment>
<dbReference type="PANTHER" id="PTHR43630">
    <property type="entry name" value="POLY-BETA-1,6-N-ACETYL-D-GLUCOSAMINE SYNTHASE"/>
    <property type="match status" value="1"/>
</dbReference>
<keyword evidence="7" id="KW-0812">Transmembrane</keyword>
<dbReference type="EMBL" id="AP027059">
    <property type="protein sequence ID" value="BDU51253.1"/>
    <property type="molecule type" value="Genomic_DNA"/>
</dbReference>
<evidence type="ECO:0000259" key="8">
    <source>
        <dbReference type="PROSITE" id="PS51123"/>
    </source>
</evidence>
<dbReference type="Gene3D" id="3.30.1330.60">
    <property type="entry name" value="OmpA-like domain"/>
    <property type="match status" value="1"/>
</dbReference>
<evidence type="ECO:0000313" key="10">
    <source>
        <dbReference type="Proteomes" id="UP001321582"/>
    </source>
</evidence>
<dbReference type="PANTHER" id="PTHR43630:SF1">
    <property type="entry name" value="POLY-BETA-1,6-N-ACETYL-D-GLUCOSAMINE SYNTHASE"/>
    <property type="match status" value="1"/>
</dbReference>
<dbReference type="Pfam" id="PF00691">
    <property type="entry name" value="OmpA"/>
    <property type="match status" value="1"/>
</dbReference>
<dbReference type="PROSITE" id="PS51123">
    <property type="entry name" value="OMPA_2"/>
    <property type="match status" value="1"/>
</dbReference>
<dbReference type="KEGG" id="haby:HLVA_18220"/>
<feature type="transmembrane region" description="Helical" evidence="7">
    <location>
        <begin position="239"/>
        <end position="257"/>
    </location>
</feature>
<feature type="domain" description="OmpA-like" evidence="8">
    <location>
        <begin position="552"/>
        <end position="668"/>
    </location>
</feature>
<dbReference type="SUPFAM" id="SSF103088">
    <property type="entry name" value="OmpA-like"/>
    <property type="match status" value="1"/>
</dbReference>
<accession>A0AAU9DRN1</accession>
<keyword evidence="4" id="KW-0808">Transferase</keyword>
<sequence>MEKVIFIISIVVITYFILINLGYILLFITSYRGILKYKRRTKLYNYINMYQSNQTPPISLLVPAYNEEAVIIKNINAFLNNLNYPEYEIIVINDGSKDETLKKVLQEFKCEVYSYPYRKDINTKSVKRIYRSKINNNLIVVDKENGGKADALNVGINISKYPYFGSIDADTILERDSYLKVITPILSDPKRVIATGGIVGVVNGCKISGNRVEEINFPKTILAKFQVVEYLRAFMFGRYAWALINALPIISGAFGLFKKSAVILVGGYSSETTLKSTVGEDMELVIRLHKYFRDNKIEYKISFVPEPLSWTEVPEDIETLKNQRSRWHRGLIETLASNKDMFFKKRYGTIGFLSFPYYYIFELLAPIIELMGYLLLPYFYISGMLDRNVFVLFFSLSILLGVLISGFAVFLEMMTFRRYKKFKDNSKLFFYGILENFGYRQMLLLFKLNGFFQYILKQQHWGIMKRKEGVATKRHIQKGKKMKVYLIIFMSAFIILYTISICFVVNDFRTGKIRSKIEREKLIKLRKKEKTKIEENSINKNIKNKKIKNEKFETLKELIKKPIYFKKDSVEFLEKDRLSKIAKEIDLLILKKEKFKIKITGYADKTGNRDYNLKLSLKRAEKIGRELLLKSVYLTNKYFILTGKGEENITGDNRTLSRRVELEVVEYKKN</sequence>
<keyword evidence="10" id="KW-1185">Reference proteome</keyword>
<evidence type="ECO:0000256" key="7">
    <source>
        <dbReference type="SAM" id="Phobius"/>
    </source>
</evidence>
<evidence type="ECO:0000256" key="6">
    <source>
        <dbReference type="PROSITE-ProRule" id="PRU00473"/>
    </source>
</evidence>
<reference evidence="9 10" key="1">
    <citation type="submission" date="2022-11" db="EMBL/GenBank/DDBJ databases">
        <title>Haliovirga abyssi gen. nov., sp. nov., a mesophilic fermentative bacterium isolated from the Iheya North hydrothermal field and the proposal of Haliovirgaceae fam. nov.</title>
        <authorList>
            <person name="Miyazaki U."/>
            <person name="Tame A."/>
            <person name="Miyazaki J."/>
            <person name="Takai K."/>
            <person name="Sawayama S."/>
            <person name="Kitajima M."/>
            <person name="Okamoto A."/>
            <person name="Nakagawa S."/>
        </authorList>
    </citation>
    <scope>NUCLEOTIDE SEQUENCE [LARGE SCALE GENOMIC DNA]</scope>
    <source>
        <strain evidence="9 10">IC12</strain>
    </source>
</reference>
<feature type="transmembrane region" description="Helical" evidence="7">
    <location>
        <begin position="388"/>
        <end position="411"/>
    </location>
</feature>
<evidence type="ECO:0000256" key="5">
    <source>
        <dbReference type="ARBA" id="ARBA00023136"/>
    </source>
</evidence>
<evidence type="ECO:0000313" key="9">
    <source>
        <dbReference type="EMBL" id="BDU51253.1"/>
    </source>
</evidence>
<dbReference type="Proteomes" id="UP001321582">
    <property type="component" value="Chromosome"/>
</dbReference>
<dbReference type="CDD" id="cd07185">
    <property type="entry name" value="OmpA_C-like"/>
    <property type="match status" value="1"/>
</dbReference>
<dbReference type="Gene3D" id="3.90.550.10">
    <property type="entry name" value="Spore Coat Polysaccharide Biosynthesis Protein SpsA, Chain A"/>
    <property type="match status" value="1"/>
</dbReference>
<dbReference type="InterPro" id="IPR029044">
    <property type="entry name" value="Nucleotide-diphossugar_trans"/>
</dbReference>